<feature type="region of interest" description="Disordered" evidence="1">
    <location>
        <begin position="18"/>
        <end position="61"/>
    </location>
</feature>
<sequence length="155" mass="16800">MRRRQVLSSLALSTASLAGCNSLGTPKRTPADVTPANVPTATDSPTETATPPVTPDPDDPILVVVRNRSDGSRRVSLTLSRSDGSTLLNESVQLNAGARTEFETGIETRGQYDLAVSIDGTERQFDVLIETYDIRMGSNQEIEITADEIRFFAEE</sequence>
<dbReference type="OrthoDB" id="222549at2157"/>
<dbReference type="EMBL" id="JAHQXF010000001">
    <property type="protein sequence ID" value="MBV0923588.1"/>
    <property type="molecule type" value="Genomic_DNA"/>
</dbReference>
<keyword evidence="4" id="KW-1185">Reference proteome</keyword>
<dbReference type="AlphaFoldDB" id="A0A8J7YBR9"/>
<dbReference type="InterPro" id="IPR058929">
    <property type="entry name" value="Ig_halo"/>
</dbReference>
<evidence type="ECO:0000313" key="3">
    <source>
        <dbReference type="EMBL" id="MBV0923588.1"/>
    </source>
</evidence>
<dbReference type="RefSeq" id="WP_162316710.1">
    <property type="nucleotide sequence ID" value="NZ_JAHQXF010000001.1"/>
</dbReference>
<name>A0A8J7YBR9_9EURY</name>
<dbReference type="Proteomes" id="UP000766550">
    <property type="component" value="Unassembled WGS sequence"/>
</dbReference>
<dbReference type="Pfam" id="PF25942">
    <property type="entry name" value="Ig_halo"/>
    <property type="match status" value="1"/>
</dbReference>
<feature type="domain" description="Ig-like" evidence="2">
    <location>
        <begin position="72"/>
        <end position="124"/>
    </location>
</feature>
<reference evidence="3 4" key="1">
    <citation type="submission" date="2021-06" db="EMBL/GenBank/DDBJ databases">
        <title>New haloarchaea isolates fom saline soil.</title>
        <authorList>
            <person name="Duran-Viseras A."/>
            <person name="Sanchez-Porro C.S."/>
            <person name="Ventosa A."/>
        </authorList>
    </citation>
    <scope>NUCLEOTIDE SEQUENCE [LARGE SCALE GENOMIC DNA]</scope>
    <source>
        <strain evidence="3 4">JCM 183640</strain>
    </source>
</reference>
<comment type="caution">
    <text evidence="3">The sequence shown here is derived from an EMBL/GenBank/DDBJ whole genome shotgun (WGS) entry which is preliminary data.</text>
</comment>
<proteinExistence type="predicted"/>
<organism evidence="3 4">
    <name type="scientific">Haloarcula limicola</name>
    <dbReference type="NCBI Taxonomy" id="1429915"/>
    <lineage>
        <taxon>Archaea</taxon>
        <taxon>Methanobacteriati</taxon>
        <taxon>Methanobacteriota</taxon>
        <taxon>Stenosarchaea group</taxon>
        <taxon>Halobacteria</taxon>
        <taxon>Halobacteriales</taxon>
        <taxon>Haloarculaceae</taxon>
        <taxon>Haloarcula</taxon>
    </lineage>
</organism>
<evidence type="ECO:0000256" key="1">
    <source>
        <dbReference type="SAM" id="MobiDB-lite"/>
    </source>
</evidence>
<evidence type="ECO:0000259" key="2">
    <source>
        <dbReference type="Pfam" id="PF25942"/>
    </source>
</evidence>
<evidence type="ECO:0000313" key="4">
    <source>
        <dbReference type="Proteomes" id="UP000766550"/>
    </source>
</evidence>
<dbReference type="PROSITE" id="PS51257">
    <property type="entry name" value="PROKAR_LIPOPROTEIN"/>
    <property type="match status" value="1"/>
</dbReference>
<gene>
    <name evidence="3" type="ORF">KTS45_05180</name>
</gene>
<protein>
    <recommendedName>
        <fullName evidence="2">Ig-like domain-containing protein</fullName>
    </recommendedName>
</protein>
<accession>A0A8J7YBR9</accession>